<reference evidence="1" key="1">
    <citation type="submission" date="2021-01" db="EMBL/GenBank/DDBJ databases">
        <authorList>
            <person name="Sun Q."/>
        </authorList>
    </citation>
    <scope>NUCLEOTIDE SEQUENCE</scope>
    <source>
        <strain evidence="1">YIM B02566</strain>
    </source>
</reference>
<organism evidence="1 2">
    <name type="scientific">Taklimakanibacter albus</name>
    <dbReference type="NCBI Taxonomy" id="2800327"/>
    <lineage>
        <taxon>Bacteria</taxon>
        <taxon>Pseudomonadati</taxon>
        <taxon>Pseudomonadota</taxon>
        <taxon>Alphaproteobacteria</taxon>
        <taxon>Hyphomicrobiales</taxon>
        <taxon>Aestuariivirgaceae</taxon>
        <taxon>Taklimakanibacter</taxon>
    </lineage>
</organism>
<keyword evidence="1" id="KW-0966">Cell projection</keyword>
<keyword evidence="1" id="KW-0969">Cilium</keyword>
<comment type="caution">
    <text evidence="1">The sequence shown here is derived from an EMBL/GenBank/DDBJ whole genome shotgun (WGS) entry which is preliminary data.</text>
</comment>
<proteinExistence type="predicted"/>
<gene>
    <name evidence="1" type="primary">flgA</name>
    <name evidence="1" type="ORF">JHL16_25010</name>
</gene>
<keyword evidence="1" id="KW-0282">Flagellum</keyword>
<dbReference type="EMBL" id="JAENHL010000008">
    <property type="protein sequence ID" value="MBK1869645.1"/>
    <property type="molecule type" value="Genomic_DNA"/>
</dbReference>
<evidence type="ECO:0000313" key="2">
    <source>
        <dbReference type="Proteomes" id="UP000616151"/>
    </source>
</evidence>
<evidence type="ECO:0000313" key="1">
    <source>
        <dbReference type="EMBL" id="MBK1869645.1"/>
    </source>
</evidence>
<protein>
    <submittedName>
        <fullName evidence="1">Flagellar basal body P-ring formation protein FlgA</fullName>
    </submittedName>
</protein>
<accession>A0ACC5RAG8</accession>
<name>A0ACC5RAG8_9HYPH</name>
<dbReference type="Proteomes" id="UP000616151">
    <property type="component" value="Unassembled WGS sequence"/>
</dbReference>
<keyword evidence="2" id="KW-1185">Reference proteome</keyword>
<sequence>MNFLRWLLVITVLSGTAELSRAEDVLLAVPNVTLYPGDVISDAQIVERAFAPGTTGKLPVAEQRSAVVGKVARRTLLPGKPIPLHGLKDPDAVTRGGAIIAMFKAGGLTITSTVTPLRSGQVGDVIEARNTDSGQIIRGVIQADGTLRVGLAR</sequence>